<reference evidence="1 2" key="1">
    <citation type="journal article" date="2019" name="Int. J. Syst. Evol. Microbiol.">
        <title>The Global Catalogue of Microorganisms (GCM) 10K type strain sequencing project: providing services to taxonomists for standard genome sequencing and annotation.</title>
        <authorList>
            <consortium name="The Broad Institute Genomics Platform"/>
            <consortium name="The Broad Institute Genome Sequencing Center for Infectious Disease"/>
            <person name="Wu L."/>
            <person name="Ma J."/>
        </authorList>
    </citation>
    <scope>NUCLEOTIDE SEQUENCE [LARGE SCALE GENOMIC DNA]</scope>
    <source>
        <strain evidence="1 2">JCM 3106</strain>
    </source>
</reference>
<accession>A0ABN3Y2U7</accession>
<name>A0ABN3Y2U7_9ACTN</name>
<gene>
    <name evidence="1" type="ORF">GCM10017559_44420</name>
</gene>
<protein>
    <submittedName>
        <fullName evidence="1">Uncharacterized protein</fullName>
    </submittedName>
</protein>
<dbReference type="Proteomes" id="UP001499930">
    <property type="component" value="Unassembled WGS sequence"/>
</dbReference>
<evidence type="ECO:0000313" key="1">
    <source>
        <dbReference type="EMBL" id="GAA3015942.1"/>
    </source>
</evidence>
<organism evidence="1 2">
    <name type="scientific">Streptosporangium longisporum</name>
    <dbReference type="NCBI Taxonomy" id="46187"/>
    <lineage>
        <taxon>Bacteria</taxon>
        <taxon>Bacillati</taxon>
        <taxon>Actinomycetota</taxon>
        <taxon>Actinomycetes</taxon>
        <taxon>Streptosporangiales</taxon>
        <taxon>Streptosporangiaceae</taxon>
        <taxon>Streptosporangium</taxon>
    </lineage>
</organism>
<sequence length="46" mass="5545">MRKVALLSAYYLVITPAGLLARVTRDPLRRRWNRRARTYWISTERP</sequence>
<dbReference type="RefSeq" id="WP_344898389.1">
    <property type="nucleotide sequence ID" value="NZ_BAAAWD010000012.1"/>
</dbReference>
<dbReference type="EMBL" id="BAAAWD010000012">
    <property type="protein sequence ID" value="GAA3015942.1"/>
    <property type="molecule type" value="Genomic_DNA"/>
</dbReference>
<keyword evidence="2" id="KW-1185">Reference proteome</keyword>
<proteinExistence type="predicted"/>
<evidence type="ECO:0000313" key="2">
    <source>
        <dbReference type="Proteomes" id="UP001499930"/>
    </source>
</evidence>
<comment type="caution">
    <text evidence="1">The sequence shown here is derived from an EMBL/GenBank/DDBJ whole genome shotgun (WGS) entry which is preliminary data.</text>
</comment>